<sequence length="257" mass="29039">MTGNIRALIVDDEVPARRRLQQFLAEEADVEIVGEASNGLLAVEAIEQLQPDLVFLDVQMPELDGFGVVQAIGTDAMPATVFVTAYDHYALPAFDANAIDYLLKPFDQDRFRRTMRRVRARLGREREDALQSQLLNVLDGLSKDRKYPDRLLVRTGESRQLVRLADLHYVTAEGNYVRLHTSTGAHLMRESMRGMEARLDPAIFRRIHRSSIVNIDHIGKLLPWFGGDYLVMMADGGKLTLSRNFRAALGEYLKIEG</sequence>
<dbReference type="PANTHER" id="PTHR37299">
    <property type="entry name" value="TRANSCRIPTIONAL REGULATOR-RELATED"/>
    <property type="match status" value="1"/>
</dbReference>
<evidence type="ECO:0000259" key="4">
    <source>
        <dbReference type="PROSITE" id="PS50930"/>
    </source>
</evidence>
<keyword evidence="1" id="KW-0902">Two-component regulatory system</keyword>
<accession>A0A091AVU6</accession>
<evidence type="ECO:0008006" key="7">
    <source>
        <dbReference type="Google" id="ProtNLM"/>
    </source>
</evidence>
<evidence type="ECO:0000313" key="5">
    <source>
        <dbReference type="EMBL" id="KFN42804.1"/>
    </source>
</evidence>
<dbReference type="GO" id="GO:0003677">
    <property type="term" value="F:DNA binding"/>
    <property type="evidence" value="ECO:0007669"/>
    <property type="project" value="InterPro"/>
</dbReference>
<dbReference type="InterPro" id="IPR001789">
    <property type="entry name" value="Sig_transdc_resp-reg_receiver"/>
</dbReference>
<dbReference type="PANTHER" id="PTHR37299:SF1">
    <property type="entry name" value="STAGE 0 SPORULATION PROTEIN A HOMOLOG"/>
    <property type="match status" value="1"/>
</dbReference>
<dbReference type="STRING" id="1121015.GCA_000420545_02365"/>
<feature type="modified residue" description="4-aspartylphosphate" evidence="2">
    <location>
        <position position="57"/>
    </location>
</feature>
<dbReference type="GO" id="GO:0000156">
    <property type="term" value="F:phosphorelay response regulator activity"/>
    <property type="evidence" value="ECO:0007669"/>
    <property type="project" value="InterPro"/>
</dbReference>
<evidence type="ECO:0000256" key="1">
    <source>
        <dbReference type="ARBA" id="ARBA00023012"/>
    </source>
</evidence>
<reference evidence="5 6" key="1">
    <citation type="submission" date="2013-09" db="EMBL/GenBank/DDBJ databases">
        <title>Genome sequencing of Arenimonas oryziterrae.</title>
        <authorList>
            <person name="Chen F."/>
            <person name="Wang G."/>
        </authorList>
    </citation>
    <scope>NUCLEOTIDE SEQUENCE [LARGE SCALE GENOMIC DNA]</scope>
    <source>
        <strain evidence="5 6">YC6267</strain>
    </source>
</reference>
<dbReference type="PROSITE" id="PS50110">
    <property type="entry name" value="RESPONSE_REGULATORY"/>
    <property type="match status" value="1"/>
</dbReference>
<name>A0A091AVU6_9GAMM</name>
<dbReference type="InterPro" id="IPR046947">
    <property type="entry name" value="LytR-like"/>
</dbReference>
<keyword evidence="2" id="KW-0597">Phosphoprotein</keyword>
<dbReference type="SMART" id="SM00850">
    <property type="entry name" value="LytTR"/>
    <property type="match status" value="1"/>
</dbReference>
<dbReference type="PATRIC" id="fig|1121015.4.peg.1830"/>
<dbReference type="Gene3D" id="3.40.50.2300">
    <property type="match status" value="1"/>
</dbReference>
<dbReference type="SUPFAM" id="SSF52172">
    <property type="entry name" value="CheY-like"/>
    <property type="match status" value="1"/>
</dbReference>
<dbReference type="RefSeq" id="WP_022969966.1">
    <property type="nucleotide sequence ID" value="NZ_ATVD01000004.1"/>
</dbReference>
<organism evidence="5 6">
    <name type="scientific">Arenimonas oryziterrae DSM 21050 = YC6267</name>
    <dbReference type="NCBI Taxonomy" id="1121015"/>
    <lineage>
        <taxon>Bacteria</taxon>
        <taxon>Pseudomonadati</taxon>
        <taxon>Pseudomonadota</taxon>
        <taxon>Gammaproteobacteria</taxon>
        <taxon>Lysobacterales</taxon>
        <taxon>Lysobacteraceae</taxon>
        <taxon>Arenimonas</taxon>
    </lineage>
</organism>
<gene>
    <name evidence="5" type="ORF">N789_11785</name>
</gene>
<dbReference type="Pfam" id="PF04397">
    <property type="entry name" value="LytTR"/>
    <property type="match status" value="1"/>
</dbReference>
<dbReference type="InterPro" id="IPR011006">
    <property type="entry name" value="CheY-like_superfamily"/>
</dbReference>
<evidence type="ECO:0000259" key="3">
    <source>
        <dbReference type="PROSITE" id="PS50110"/>
    </source>
</evidence>
<proteinExistence type="predicted"/>
<dbReference type="SMART" id="SM00448">
    <property type="entry name" value="REC"/>
    <property type="match status" value="1"/>
</dbReference>
<dbReference type="Gene3D" id="2.40.50.1020">
    <property type="entry name" value="LytTr DNA-binding domain"/>
    <property type="match status" value="1"/>
</dbReference>
<dbReference type="Pfam" id="PF00072">
    <property type="entry name" value="Response_reg"/>
    <property type="match status" value="1"/>
</dbReference>
<dbReference type="eggNOG" id="COG3279">
    <property type="taxonomic scope" value="Bacteria"/>
</dbReference>
<dbReference type="PROSITE" id="PS50930">
    <property type="entry name" value="HTH_LYTTR"/>
    <property type="match status" value="1"/>
</dbReference>
<comment type="caution">
    <text evidence="5">The sequence shown here is derived from an EMBL/GenBank/DDBJ whole genome shotgun (WGS) entry which is preliminary data.</text>
</comment>
<protein>
    <recommendedName>
        <fullName evidence="7">Chemotaxis protein CheY</fullName>
    </recommendedName>
</protein>
<evidence type="ECO:0000256" key="2">
    <source>
        <dbReference type="PROSITE-ProRule" id="PRU00169"/>
    </source>
</evidence>
<feature type="domain" description="Response regulatory" evidence="3">
    <location>
        <begin position="6"/>
        <end position="119"/>
    </location>
</feature>
<keyword evidence="6" id="KW-1185">Reference proteome</keyword>
<dbReference type="EMBL" id="AVCI01000007">
    <property type="protein sequence ID" value="KFN42804.1"/>
    <property type="molecule type" value="Genomic_DNA"/>
</dbReference>
<dbReference type="OrthoDB" id="236568at2"/>
<feature type="domain" description="HTH LytTR-type" evidence="4">
    <location>
        <begin position="151"/>
        <end position="255"/>
    </location>
</feature>
<dbReference type="InterPro" id="IPR007492">
    <property type="entry name" value="LytTR_DNA-bd_dom"/>
</dbReference>
<dbReference type="Proteomes" id="UP000029385">
    <property type="component" value="Unassembled WGS sequence"/>
</dbReference>
<dbReference type="AlphaFoldDB" id="A0A091AVU6"/>
<evidence type="ECO:0000313" key="6">
    <source>
        <dbReference type="Proteomes" id="UP000029385"/>
    </source>
</evidence>